<dbReference type="EMBL" id="CP077262">
    <property type="protein sequence ID" value="QXA45218.1"/>
    <property type="molecule type" value="Genomic_DNA"/>
</dbReference>
<dbReference type="PANTHER" id="PTHR37422">
    <property type="entry name" value="TEICHURONIC ACID BIOSYNTHESIS PROTEIN TUAE"/>
    <property type="match status" value="1"/>
</dbReference>
<keyword evidence="2 5" id="KW-0812">Transmembrane</keyword>
<keyword evidence="10" id="KW-1185">Reference proteome</keyword>
<dbReference type="AlphaFoldDB" id="A0A6N6K430"/>
<keyword evidence="4 5" id="KW-0472">Membrane</keyword>
<evidence type="ECO:0000256" key="1">
    <source>
        <dbReference type="ARBA" id="ARBA00004141"/>
    </source>
</evidence>
<reference evidence="7 9" key="1">
    <citation type="submission" date="2018-08" db="EMBL/GenBank/DDBJ databases">
        <title>Complete genomic analysis of a Citrobacter pasteurii isolated from cockles (Cerastoderma edule) containing a new chromosomic qnrB allele.</title>
        <authorList>
            <person name="Rodrigues A."/>
            <person name="Baptista T."/>
            <person name="Quesada A."/>
            <person name="Campos M.J."/>
        </authorList>
    </citation>
    <scope>NUCLEOTIDE SEQUENCE [LARGE SCALE GENOMIC DNA]</scope>
    <source>
        <strain evidence="7 9">BA18</strain>
    </source>
</reference>
<feature type="transmembrane region" description="Helical" evidence="5">
    <location>
        <begin position="367"/>
        <end position="384"/>
    </location>
</feature>
<sequence>MNQVRYSQNSNILILSKVVLVLMIFGLFTIDNQGVLNMTSVLAVVLSIYYIKANKIDIKNIVLDLIQKRKLLLLFTLWCVFCIVFFTYEDKSLDAFIILIKDWRYPLVMMLFFGAFSKHITSLRRVFVIGAILTLSYIVLVVPILRIIKNNPQELYLQLRYGFAFYVVMLFPFVLTGAILFKNHFLKTVLYIISALAFVFLSYTGSRAGILAVVVEIFLISFLVSKTIKRFMAATCGLLFIMVALLVGAYNTVGQVKMKVDQTLQMNNVTSSRDEIILDRFPLVMENINNAAFGIGYGNSTYNQYLEDHNAPKNGGVYSERNKGYNIDEPFFIIILYNVGAIGLFLFTAAFFITFKDIYIRARSQKDIFSISLLCSLVGYILVYCLFEKMFINVFLLYSIAILMLYDKNESGKLMN</sequence>
<gene>
    <name evidence="7" type="ORF">DXF85_13495</name>
    <name evidence="8" type="ORF">I6L54_01935</name>
</gene>
<dbReference type="Pfam" id="PF04932">
    <property type="entry name" value="Wzy_C"/>
    <property type="match status" value="1"/>
</dbReference>
<name>A0A6N6K430_9ENTR</name>
<organism evidence="7 9">
    <name type="scientific">Citrobacter pasteurii</name>
    <dbReference type="NCBI Taxonomy" id="1563222"/>
    <lineage>
        <taxon>Bacteria</taxon>
        <taxon>Pseudomonadati</taxon>
        <taxon>Pseudomonadota</taxon>
        <taxon>Gammaproteobacteria</taxon>
        <taxon>Enterobacterales</taxon>
        <taxon>Enterobacteriaceae</taxon>
        <taxon>Citrobacter</taxon>
    </lineage>
</organism>
<dbReference type="GO" id="GO:0016020">
    <property type="term" value="C:membrane"/>
    <property type="evidence" value="ECO:0007669"/>
    <property type="project" value="UniProtKB-SubCell"/>
</dbReference>
<feature type="transmembrane region" description="Helical" evidence="5">
    <location>
        <begin position="390"/>
        <end position="406"/>
    </location>
</feature>
<feature type="transmembrane region" description="Helical" evidence="5">
    <location>
        <begin position="95"/>
        <end position="114"/>
    </location>
</feature>
<evidence type="ECO:0000256" key="3">
    <source>
        <dbReference type="ARBA" id="ARBA00022989"/>
    </source>
</evidence>
<evidence type="ECO:0000259" key="6">
    <source>
        <dbReference type="Pfam" id="PF04932"/>
    </source>
</evidence>
<dbReference type="GO" id="GO:0016874">
    <property type="term" value="F:ligase activity"/>
    <property type="evidence" value="ECO:0007669"/>
    <property type="project" value="UniProtKB-KW"/>
</dbReference>
<proteinExistence type="predicted"/>
<keyword evidence="8" id="KW-0436">Ligase</keyword>
<dbReference type="InterPro" id="IPR007016">
    <property type="entry name" value="O-antigen_ligase-rel_domated"/>
</dbReference>
<dbReference type="InterPro" id="IPR051533">
    <property type="entry name" value="WaaL-like"/>
</dbReference>
<evidence type="ECO:0000313" key="10">
    <source>
        <dbReference type="Proteomes" id="UP000683579"/>
    </source>
</evidence>
<accession>A0A6N6K430</accession>
<feature type="transmembrane region" description="Helical" evidence="5">
    <location>
        <begin position="188"/>
        <end position="203"/>
    </location>
</feature>
<feature type="transmembrane region" description="Helical" evidence="5">
    <location>
        <begin position="71"/>
        <end position="89"/>
    </location>
</feature>
<evidence type="ECO:0000313" key="7">
    <source>
        <dbReference type="EMBL" id="KAA1277556.1"/>
    </source>
</evidence>
<protein>
    <submittedName>
        <fullName evidence="8">O-antigen ligase family protein</fullName>
    </submittedName>
</protein>
<dbReference type="EMBL" id="QRDC01000010">
    <property type="protein sequence ID" value="KAA1277556.1"/>
    <property type="molecule type" value="Genomic_DNA"/>
</dbReference>
<feature type="transmembrane region" description="Helical" evidence="5">
    <location>
        <begin position="331"/>
        <end position="355"/>
    </location>
</feature>
<evidence type="ECO:0000313" key="8">
    <source>
        <dbReference type="EMBL" id="QXA45218.1"/>
    </source>
</evidence>
<dbReference type="PANTHER" id="PTHR37422:SF13">
    <property type="entry name" value="LIPOPOLYSACCHARIDE BIOSYNTHESIS PROTEIN PA4999-RELATED"/>
    <property type="match status" value="1"/>
</dbReference>
<reference evidence="8 10" key="2">
    <citation type="submission" date="2021-06" db="EMBL/GenBank/DDBJ databases">
        <title>FDA dAtabase for Regulatory Grade micrObial Sequences (FDA-ARGOS): Supporting development and validation of Infectious Disease Dx tests.</title>
        <authorList>
            <person name="Sproer C."/>
            <person name="Gronow S."/>
            <person name="Severitt S."/>
            <person name="Schroder I."/>
            <person name="Tallon L."/>
            <person name="Sadzewicz L."/>
            <person name="Zhao X."/>
            <person name="Boylan J."/>
            <person name="Ott S."/>
            <person name="Bowen H."/>
            <person name="Vavikolanu K."/>
            <person name="Mehta A."/>
            <person name="Aluvathingal J."/>
            <person name="Nadendla S."/>
            <person name="Lowell S."/>
            <person name="Myers T."/>
            <person name="Yan Y."/>
        </authorList>
    </citation>
    <scope>NUCLEOTIDE SEQUENCE [LARGE SCALE GENOMIC DNA]</scope>
    <source>
        <strain evidence="8 10">FDAARGOS 1424</strain>
    </source>
</reference>
<evidence type="ECO:0000256" key="2">
    <source>
        <dbReference type="ARBA" id="ARBA00022692"/>
    </source>
</evidence>
<comment type="subcellular location">
    <subcellularLocation>
        <location evidence="1">Membrane</location>
        <topology evidence="1">Multi-pass membrane protein</topology>
    </subcellularLocation>
</comment>
<feature type="transmembrane region" description="Helical" evidence="5">
    <location>
        <begin position="34"/>
        <end position="51"/>
    </location>
</feature>
<dbReference type="RefSeq" id="WP_040231574.1">
    <property type="nucleotide sequence ID" value="NZ_CDHL01000027.1"/>
</dbReference>
<feature type="transmembrane region" description="Helical" evidence="5">
    <location>
        <begin position="126"/>
        <end position="148"/>
    </location>
</feature>
<evidence type="ECO:0000256" key="4">
    <source>
        <dbReference type="ARBA" id="ARBA00023136"/>
    </source>
</evidence>
<feature type="transmembrane region" description="Helical" evidence="5">
    <location>
        <begin position="12"/>
        <end position="28"/>
    </location>
</feature>
<dbReference type="Proteomes" id="UP000683579">
    <property type="component" value="Chromosome"/>
</dbReference>
<feature type="transmembrane region" description="Helical" evidence="5">
    <location>
        <begin position="160"/>
        <end position="181"/>
    </location>
</feature>
<evidence type="ECO:0000256" key="5">
    <source>
        <dbReference type="SAM" id="Phobius"/>
    </source>
</evidence>
<feature type="transmembrane region" description="Helical" evidence="5">
    <location>
        <begin position="231"/>
        <end position="250"/>
    </location>
</feature>
<keyword evidence="3 5" id="KW-1133">Transmembrane helix</keyword>
<dbReference type="Proteomes" id="UP000468420">
    <property type="component" value="Unassembled WGS sequence"/>
</dbReference>
<feature type="domain" description="O-antigen ligase-related" evidence="6">
    <location>
        <begin position="193"/>
        <end position="314"/>
    </location>
</feature>
<evidence type="ECO:0000313" key="9">
    <source>
        <dbReference type="Proteomes" id="UP000468420"/>
    </source>
</evidence>